<comment type="caution">
    <text evidence="2">The sequence shown here is derived from an EMBL/GenBank/DDBJ whole genome shotgun (WGS) entry which is preliminary data.</text>
</comment>
<organism evidence="2 3">
    <name type="scientific">Boudabousia liubingyangii</name>
    <dbReference type="NCBI Taxonomy" id="1921764"/>
    <lineage>
        <taxon>Bacteria</taxon>
        <taxon>Bacillati</taxon>
        <taxon>Actinomycetota</taxon>
        <taxon>Actinomycetes</taxon>
        <taxon>Actinomycetales</taxon>
        <taxon>Actinomycetaceae</taxon>
        <taxon>Boudabousia</taxon>
    </lineage>
</organism>
<keyword evidence="3" id="KW-1185">Reference proteome</keyword>
<sequence length="185" mass="20695">MVSFFKSRKNADTQKQNDPTQVKLPDWFNKDFLKQELADHFAGDEVALKVSTPTGVVLNNRFGIHLLGESGLLESVPWVAVSHLRFDGKQRLLTISFSRIDADPVELRVAATDPQEFMEAAKEHLDHSIVLVRSKKTESGVTLRGTVRRDHEGEMLVLINAVTAGPVAQSEVDDFEGELREMLDL</sequence>
<accession>A0A1Q5PMX8</accession>
<dbReference type="OrthoDB" id="3260805at2"/>
<evidence type="ECO:0000313" key="3">
    <source>
        <dbReference type="Proteomes" id="UP000186785"/>
    </source>
</evidence>
<protein>
    <submittedName>
        <fullName evidence="2">Uncharacterized protein</fullName>
    </submittedName>
</protein>
<evidence type="ECO:0000313" key="2">
    <source>
        <dbReference type="EMBL" id="OKL48911.1"/>
    </source>
</evidence>
<name>A0A1Q5PMX8_9ACTO</name>
<feature type="region of interest" description="Disordered" evidence="1">
    <location>
        <begin position="1"/>
        <end position="20"/>
    </location>
</feature>
<gene>
    <name evidence="2" type="ORF">BSR29_03455</name>
</gene>
<reference evidence="2 3" key="1">
    <citation type="submission" date="2016-11" db="EMBL/GenBank/DDBJ databases">
        <title>Actinomyces gypaetusis sp. nov. isolated from the vulture Gypaetus barbatus in Qinghai Tibet Plateau China.</title>
        <authorList>
            <person name="Meng X."/>
        </authorList>
    </citation>
    <scope>NUCLEOTIDE SEQUENCE [LARGE SCALE GENOMIC DNA]</scope>
    <source>
        <strain evidence="2 3">VUL4_2</strain>
    </source>
</reference>
<evidence type="ECO:0000256" key="1">
    <source>
        <dbReference type="SAM" id="MobiDB-lite"/>
    </source>
</evidence>
<dbReference type="EMBL" id="MQSV01000002">
    <property type="protein sequence ID" value="OKL48911.1"/>
    <property type="molecule type" value="Genomic_DNA"/>
</dbReference>
<dbReference type="AlphaFoldDB" id="A0A1Q5PMX8"/>
<dbReference type="RefSeq" id="WP_073708898.1">
    <property type="nucleotide sequence ID" value="NZ_MQSV01000002.1"/>
</dbReference>
<proteinExistence type="predicted"/>
<dbReference type="Proteomes" id="UP000186785">
    <property type="component" value="Unassembled WGS sequence"/>
</dbReference>